<dbReference type="InterPro" id="IPR001608">
    <property type="entry name" value="Ala_racemase_N"/>
</dbReference>
<dbReference type="PANTHER" id="PTHR10146">
    <property type="entry name" value="PROLINE SYNTHETASE CO-TRANSCRIBED BACTERIAL HOMOLOG PROTEIN"/>
    <property type="match status" value="1"/>
</dbReference>
<feature type="compositionally biased region" description="Low complexity" evidence="5">
    <location>
        <begin position="8"/>
        <end position="22"/>
    </location>
</feature>
<dbReference type="AlphaFoldDB" id="A0AA41Q6L1"/>
<name>A0AA41Q6L1_9ACTN</name>
<comment type="function">
    <text evidence="2">Pyridoxal 5'-phosphate (PLP)-binding protein, which is involved in PLP homeostasis.</text>
</comment>
<evidence type="ECO:0000256" key="5">
    <source>
        <dbReference type="SAM" id="MobiDB-lite"/>
    </source>
</evidence>
<keyword evidence="1 2" id="KW-0663">Pyridoxal phosphate</keyword>
<reference evidence="7" key="1">
    <citation type="submission" date="2022-01" db="EMBL/GenBank/DDBJ databases">
        <title>Genome-Based Taxonomic Classification of the Phylum Actinobacteria.</title>
        <authorList>
            <person name="Gao Y."/>
        </authorList>
    </citation>
    <scope>NUCLEOTIDE SEQUENCE</scope>
    <source>
        <strain evidence="7">KLBMP 8922</strain>
    </source>
</reference>
<evidence type="ECO:0000256" key="3">
    <source>
        <dbReference type="PIRSR" id="PIRSR004848-1"/>
    </source>
</evidence>
<dbReference type="HAMAP" id="MF_02087">
    <property type="entry name" value="PLP_homeostasis"/>
    <property type="match status" value="1"/>
</dbReference>
<dbReference type="PIRSF" id="PIRSF004848">
    <property type="entry name" value="YBL036c_PLPDEIII"/>
    <property type="match status" value="1"/>
</dbReference>
<evidence type="ECO:0000256" key="2">
    <source>
        <dbReference type="HAMAP-Rule" id="MF_02087"/>
    </source>
</evidence>
<evidence type="ECO:0000259" key="6">
    <source>
        <dbReference type="Pfam" id="PF01168"/>
    </source>
</evidence>
<dbReference type="EMBL" id="JAKFHA010000022">
    <property type="protein sequence ID" value="MCF2531309.1"/>
    <property type="molecule type" value="Genomic_DNA"/>
</dbReference>
<dbReference type="CDD" id="cd00635">
    <property type="entry name" value="PLPDE_III_YBL036c_like"/>
    <property type="match status" value="1"/>
</dbReference>
<proteinExistence type="inferred from homology"/>
<dbReference type="InterPro" id="IPR029066">
    <property type="entry name" value="PLP-binding_barrel"/>
</dbReference>
<evidence type="ECO:0000256" key="4">
    <source>
        <dbReference type="RuleBase" id="RU004514"/>
    </source>
</evidence>
<evidence type="ECO:0000256" key="1">
    <source>
        <dbReference type="ARBA" id="ARBA00022898"/>
    </source>
</evidence>
<dbReference type="PANTHER" id="PTHR10146:SF14">
    <property type="entry name" value="PYRIDOXAL PHOSPHATE HOMEOSTASIS PROTEIN"/>
    <property type="match status" value="1"/>
</dbReference>
<dbReference type="Gene3D" id="3.20.20.10">
    <property type="entry name" value="Alanine racemase"/>
    <property type="match status" value="1"/>
</dbReference>
<protein>
    <recommendedName>
        <fullName evidence="2">Pyridoxal phosphate homeostasis protein</fullName>
        <shortName evidence="2">PLP homeostasis protein</shortName>
    </recommendedName>
</protein>
<feature type="region of interest" description="Disordered" evidence="5">
    <location>
        <begin position="1"/>
        <end position="24"/>
    </location>
</feature>
<comment type="cofactor">
    <cofactor evidence="3">
        <name>pyridoxal 5'-phosphate</name>
        <dbReference type="ChEBI" id="CHEBI:597326"/>
    </cofactor>
</comment>
<evidence type="ECO:0000313" key="8">
    <source>
        <dbReference type="Proteomes" id="UP001165378"/>
    </source>
</evidence>
<evidence type="ECO:0000313" key="7">
    <source>
        <dbReference type="EMBL" id="MCF2531309.1"/>
    </source>
</evidence>
<dbReference type="InterPro" id="IPR011078">
    <property type="entry name" value="PyrdxlP_homeostasis"/>
</dbReference>
<keyword evidence="8" id="KW-1185">Reference proteome</keyword>
<dbReference type="RefSeq" id="WP_235055966.1">
    <property type="nucleotide sequence ID" value="NZ_JAKFHA010000022.1"/>
</dbReference>
<accession>A0AA41Q6L1</accession>
<organism evidence="7 8">
    <name type="scientific">Yinghuangia soli</name>
    <dbReference type="NCBI Taxonomy" id="2908204"/>
    <lineage>
        <taxon>Bacteria</taxon>
        <taxon>Bacillati</taxon>
        <taxon>Actinomycetota</taxon>
        <taxon>Actinomycetes</taxon>
        <taxon>Kitasatosporales</taxon>
        <taxon>Streptomycetaceae</taxon>
        <taxon>Yinghuangia</taxon>
    </lineage>
</organism>
<feature type="modified residue" description="N6-(pyridoxal phosphate)lysine" evidence="2 3">
    <location>
        <position position="64"/>
    </location>
</feature>
<dbReference type="Proteomes" id="UP001165378">
    <property type="component" value="Unassembled WGS sequence"/>
</dbReference>
<dbReference type="Pfam" id="PF01168">
    <property type="entry name" value="Ala_racemase_N"/>
    <property type="match status" value="1"/>
</dbReference>
<sequence length="255" mass="26523">MSPEPADAHSAAQSGAQSGALSDADRIRRDDLAANLRDVRARIDAACDAAGRPYGDVRLIVVTKTYPASDVRLLAGLGVREVGENRDQEAAPKAAATVDLDLTWHYIGQLQTNKARSVAAYADVVHSVDRARLVDALASGAARRERAITCLIQVSLDGDASRGGALAADVPALADAIAEAPHLRLGGLMAVAPLGAEPAAAFETLAEMSTRLREAHPAATMVSAGMSNDLEQAVEAGATHVRIGTAVLGVRRLLR</sequence>
<dbReference type="NCBIfam" id="TIGR00044">
    <property type="entry name" value="YggS family pyridoxal phosphate-dependent enzyme"/>
    <property type="match status" value="1"/>
</dbReference>
<dbReference type="GO" id="GO:0030170">
    <property type="term" value="F:pyridoxal phosphate binding"/>
    <property type="evidence" value="ECO:0007669"/>
    <property type="project" value="UniProtKB-UniRule"/>
</dbReference>
<feature type="domain" description="Alanine racemase N-terminal" evidence="6">
    <location>
        <begin position="36"/>
        <end position="251"/>
    </location>
</feature>
<gene>
    <name evidence="7" type="ORF">LZ495_29380</name>
</gene>
<comment type="similarity">
    <text evidence="2 4">Belongs to the pyridoxal phosphate-binding protein YggS/PROSC family.</text>
</comment>
<dbReference type="SUPFAM" id="SSF51419">
    <property type="entry name" value="PLP-binding barrel"/>
    <property type="match status" value="1"/>
</dbReference>
<comment type="caution">
    <text evidence="7">The sequence shown here is derived from an EMBL/GenBank/DDBJ whole genome shotgun (WGS) entry which is preliminary data.</text>
</comment>